<evidence type="ECO:0000256" key="6">
    <source>
        <dbReference type="PROSITE-ProRule" id="PRU01215"/>
    </source>
</evidence>
<evidence type="ECO:0000256" key="4">
    <source>
        <dbReference type="ARBA" id="ARBA00022771"/>
    </source>
</evidence>
<evidence type="ECO:0000256" key="2">
    <source>
        <dbReference type="ARBA" id="ARBA00022490"/>
    </source>
</evidence>
<dbReference type="InterPro" id="IPR044063">
    <property type="entry name" value="ZF_RING_GID"/>
</dbReference>
<dbReference type="PROSITE" id="PS50897">
    <property type="entry name" value="CTLH"/>
    <property type="match status" value="1"/>
</dbReference>
<sequence>MAKQVEDSLSRHETDRCLEWVMDNKSKLRRLKSNLEVSLRLQECIELVKKGERIAAVEYAKKHFVHLTSEQWKGDILKVMGLIGFGRSSEFAAYKDLLNDDKWDNLIELFRQENARIFQLMEHSSFNACLCMGMSALKTPHCRPDPNSRCPICQPDINELAEDLPFAHTSISRLICPYSGEELNENNPPFMLPNGRVYGEKSIEKLCHDNQIECPRTREVFPLSQVVRVFIL</sequence>
<evidence type="ECO:0000256" key="1">
    <source>
        <dbReference type="ARBA" id="ARBA00004496"/>
    </source>
</evidence>
<gene>
    <name evidence="9" type="ORF">AB6A40_008845</name>
</gene>
<feature type="zinc finger region" description="RING-Gid-type" evidence="6">
    <location>
        <begin position="150"/>
        <end position="217"/>
    </location>
</feature>
<dbReference type="SUPFAM" id="SSF57850">
    <property type="entry name" value="RING/U-box"/>
    <property type="match status" value="1"/>
</dbReference>
<keyword evidence="4 6" id="KW-0863">Zinc-finger</keyword>
<evidence type="ECO:0000313" key="10">
    <source>
        <dbReference type="Proteomes" id="UP001608902"/>
    </source>
</evidence>
<evidence type="ECO:0000259" key="7">
    <source>
        <dbReference type="PROSITE" id="PS50897"/>
    </source>
</evidence>
<keyword evidence="10" id="KW-1185">Reference proteome</keyword>
<evidence type="ECO:0000259" key="8">
    <source>
        <dbReference type="PROSITE" id="PS51867"/>
    </source>
</evidence>
<comment type="subcellular location">
    <subcellularLocation>
        <location evidence="1">Cytoplasm</location>
    </subcellularLocation>
</comment>
<feature type="domain" description="RING-Gid-type" evidence="8">
    <location>
        <begin position="150"/>
        <end position="217"/>
    </location>
</feature>
<dbReference type="InterPro" id="IPR045098">
    <property type="entry name" value="Fyv10_fam"/>
</dbReference>
<evidence type="ECO:0000256" key="5">
    <source>
        <dbReference type="ARBA" id="ARBA00022833"/>
    </source>
</evidence>
<protein>
    <recommendedName>
        <fullName evidence="11">Macrophage erythroblast attacher</fullName>
    </recommendedName>
</protein>
<dbReference type="PROSITE" id="PS51867">
    <property type="entry name" value="ZF_RING_GID"/>
    <property type="match status" value="1"/>
</dbReference>
<dbReference type="EMBL" id="JBGFUD010008557">
    <property type="protein sequence ID" value="MFH4982136.1"/>
    <property type="molecule type" value="Genomic_DNA"/>
</dbReference>
<name>A0ABD6EXC8_9BILA</name>
<feature type="domain" description="CTLH" evidence="7">
    <location>
        <begin position="2"/>
        <end position="55"/>
    </location>
</feature>
<dbReference type="PANTHER" id="PTHR12170:SF2">
    <property type="entry name" value="E3 UBIQUITIN-PROTEIN TRANSFERASE MAEA"/>
    <property type="match status" value="1"/>
</dbReference>
<proteinExistence type="predicted"/>
<dbReference type="InterPro" id="IPR006595">
    <property type="entry name" value="CTLH_C"/>
</dbReference>
<keyword evidence="3" id="KW-0479">Metal-binding</keyword>
<keyword evidence="5" id="KW-0862">Zinc</keyword>
<dbReference type="Pfam" id="PF10607">
    <property type="entry name" value="CTLH"/>
    <property type="match status" value="1"/>
</dbReference>
<evidence type="ECO:0000313" key="9">
    <source>
        <dbReference type="EMBL" id="MFH4982136.1"/>
    </source>
</evidence>
<organism evidence="9 10">
    <name type="scientific">Gnathostoma spinigerum</name>
    <dbReference type="NCBI Taxonomy" id="75299"/>
    <lineage>
        <taxon>Eukaryota</taxon>
        <taxon>Metazoa</taxon>
        <taxon>Ecdysozoa</taxon>
        <taxon>Nematoda</taxon>
        <taxon>Chromadorea</taxon>
        <taxon>Rhabditida</taxon>
        <taxon>Spirurina</taxon>
        <taxon>Gnathostomatomorpha</taxon>
        <taxon>Gnathostomatoidea</taxon>
        <taxon>Gnathostomatidae</taxon>
        <taxon>Gnathostoma</taxon>
    </lineage>
</organism>
<evidence type="ECO:0000256" key="3">
    <source>
        <dbReference type="ARBA" id="ARBA00022723"/>
    </source>
</evidence>
<dbReference type="SMART" id="SM00668">
    <property type="entry name" value="CTLH"/>
    <property type="match status" value="1"/>
</dbReference>
<dbReference type="GO" id="GO:0008270">
    <property type="term" value="F:zinc ion binding"/>
    <property type="evidence" value="ECO:0007669"/>
    <property type="project" value="UniProtKB-KW"/>
</dbReference>
<evidence type="ECO:0008006" key="11">
    <source>
        <dbReference type="Google" id="ProtNLM"/>
    </source>
</evidence>
<dbReference type="InterPro" id="IPR024964">
    <property type="entry name" value="CTLH/CRA"/>
</dbReference>
<dbReference type="GO" id="GO:0005737">
    <property type="term" value="C:cytoplasm"/>
    <property type="evidence" value="ECO:0007669"/>
    <property type="project" value="UniProtKB-SubCell"/>
</dbReference>
<dbReference type="PANTHER" id="PTHR12170">
    <property type="entry name" value="MACROPHAGE ERYTHROBLAST ATTACHER-RELATED"/>
    <property type="match status" value="1"/>
</dbReference>
<dbReference type="Proteomes" id="UP001608902">
    <property type="component" value="Unassembled WGS sequence"/>
</dbReference>
<reference evidence="9 10" key="1">
    <citation type="submission" date="2024-08" db="EMBL/GenBank/DDBJ databases">
        <title>Gnathostoma spinigerum genome.</title>
        <authorList>
            <person name="Gonzalez-Bertolin B."/>
            <person name="Monzon S."/>
            <person name="Zaballos A."/>
            <person name="Jimenez P."/>
            <person name="Dekumyoy P."/>
            <person name="Varona S."/>
            <person name="Cuesta I."/>
            <person name="Sumanam S."/>
            <person name="Adisakwattana P."/>
            <person name="Gasser R.B."/>
            <person name="Hernandez-Gonzalez A."/>
            <person name="Young N.D."/>
            <person name="Perteguer M.J."/>
        </authorList>
    </citation>
    <scope>NUCLEOTIDE SEQUENCE [LARGE SCALE GENOMIC DNA]</scope>
    <source>
        <strain evidence="9">AL3</strain>
        <tissue evidence="9">Liver</tissue>
    </source>
</reference>
<dbReference type="AlphaFoldDB" id="A0ABD6EXC8"/>
<comment type="caution">
    <text evidence="9">The sequence shown here is derived from an EMBL/GenBank/DDBJ whole genome shotgun (WGS) entry which is preliminary data.</text>
</comment>
<keyword evidence="2" id="KW-0963">Cytoplasm</keyword>
<dbReference type="CDD" id="cd16659">
    <property type="entry name" value="RING-Ubox_Emp"/>
    <property type="match status" value="1"/>
</dbReference>
<accession>A0ABD6EXC8</accession>